<evidence type="ECO:0000313" key="3">
    <source>
        <dbReference type="Proteomes" id="UP000249260"/>
    </source>
</evidence>
<feature type="transmembrane region" description="Helical" evidence="1">
    <location>
        <begin position="82"/>
        <end position="103"/>
    </location>
</feature>
<organism evidence="2 3">
    <name type="scientific">Paenibacillus montanisoli</name>
    <dbReference type="NCBI Taxonomy" id="2081970"/>
    <lineage>
        <taxon>Bacteria</taxon>
        <taxon>Bacillati</taxon>
        <taxon>Bacillota</taxon>
        <taxon>Bacilli</taxon>
        <taxon>Bacillales</taxon>
        <taxon>Paenibacillaceae</taxon>
        <taxon>Paenibacillus</taxon>
    </lineage>
</organism>
<dbReference type="OrthoDB" id="9804829at2"/>
<feature type="transmembrane region" description="Helical" evidence="1">
    <location>
        <begin position="109"/>
        <end position="130"/>
    </location>
</feature>
<gene>
    <name evidence="2" type="ORF">DL346_20715</name>
</gene>
<proteinExistence type="predicted"/>
<evidence type="ECO:0000313" key="2">
    <source>
        <dbReference type="EMBL" id="RAP74492.1"/>
    </source>
</evidence>
<protein>
    <recommendedName>
        <fullName evidence="4">DUF1700 domain-containing protein</fullName>
    </recommendedName>
</protein>
<keyword evidence="1" id="KW-0472">Membrane</keyword>
<sequence length="185" mass="20451">MIREQYLGQLWELLSPVPEHLRREWMYDYEEHFRMAAEHGRSEAEAAHELGDPRLIAKELLLNYRVGQAENKSGSITLVSRAVLAAVSLGFFNLVFVLGPYIALLGVLLALWATAVGVGLSSVMAIYEGLYGGGITMLQGAFLAMVLIALGMLIGAGAHWLTRAVAKMTLRYLKFNSRVMRVKKG</sequence>
<evidence type="ECO:0008006" key="4">
    <source>
        <dbReference type="Google" id="ProtNLM"/>
    </source>
</evidence>
<accession>A0A328TXR5</accession>
<dbReference type="Proteomes" id="UP000249260">
    <property type="component" value="Unassembled WGS sequence"/>
</dbReference>
<dbReference type="Pfam" id="PF22564">
    <property type="entry name" value="HAAS"/>
    <property type="match status" value="1"/>
</dbReference>
<evidence type="ECO:0000256" key="1">
    <source>
        <dbReference type="SAM" id="Phobius"/>
    </source>
</evidence>
<feature type="transmembrane region" description="Helical" evidence="1">
    <location>
        <begin position="142"/>
        <end position="161"/>
    </location>
</feature>
<keyword evidence="3" id="KW-1185">Reference proteome</keyword>
<dbReference type="RefSeq" id="WP_112884281.1">
    <property type="nucleotide sequence ID" value="NZ_QLUW01000004.1"/>
</dbReference>
<dbReference type="AlphaFoldDB" id="A0A328TXR5"/>
<reference evidence="2 3" key="1">
    <citation type="submission" date="2018-06" db="EMBL/GenBank/DDBJ databases">
        <title>Paenibacillus montanisoli sp. nov., isolated from mountain area soil.</title>
        <authorList>
            <person name="Wu M."/>
        </authorList>
    </citation>
    <scope>NUCLEOTIDE SEQUENCE [LARGE SCALE GENOMIC DNA]</scope>
    <source>
        <strain evidence="2 3">RA17</strain>
    </source>
</reference>
<keyword evidence="1" id="KW-1133">Transmembrane helix</keyword>
<name>A0A328TXR5_9BACL</name>
<keyword evidence="1" id="KW-0812">Transmembrane</keyword>
<dbReference type="EMBL" id="QLUW01000004">
    <property type="protein sequence ID" value="RAP74492.1"/>
    <property type="molecule type" value="Genomic_DNA"/>
</dbReference>
<comment type="caution">
    <text evidence="2">The sequence shown here is derived from an EMBL/GenBank/DDBJ whole genome shotgun (WGS) entry which is preliminary data.</text>
</comment>